<evidence type="ECO:0000256" key="2">
    <source>
        <dbReference type="SAM" id="Phobius"/>
    </source>
</evidence>
<name>A0A543IT39_9ACTN</name>
<keyword evidence="2" id="KW-1133">Transmembrane helix</keyword>
<dbReference type="AlphaFoldDB" id="A0A543IT39"/>
<sequence length="313" mass="33466">MTVALRVSRGVLAVVVVVAVLGAGIYAGVYFLLRRAEPLIMVEQCLVRTPQGERVLDIEQARISAIIATVAARRGLPERAVQIAYATAIQESKLLNLPYGDRDSLGVFQQRPSQGWGTKKQLLDPVYATRRFFAALEKVKDYQRMPIEEAAQAVQRSADGSAYADHQEDAEILAAAFTGRVPHAVHCTYPAKATPAPARVDAARRLLTRTLGAAGARALVEERSTGGTGLRVTATGKRGWLIASFAVAHAQQYGIAHVRLGGLIWRAESGDDGWTESGAAATRRSEAAAMAAPARPAAARRGRAGRLRAGARP</sequence>
<feature type="transmembrane region" description="Helical" evidence="2">
    <location>
        <begin position="12"/>
        <end position="33"/>
    </location>
</feature>
<protein>
    <submittedName>
        <fullName evidence="3">Uncharacterized protein</fullName>
    </submittedName>
</protein>
<proteinExistence type="predicted"/>
<dbReference type="Proteomes" id="UP000319213">
    <property type="component" value="Unassembled WGS sequence"/>
</dbReference>
<comment type="caution">
    <text evidence="3">The sequence shown here is derived from an EMBL/GenBank/DDBJ whole genome shotgun (WGS) entry which is preliminary data.</text>
</comment>
<dbReference type="EMBL" id="VFPQ01000001">
    <property type="protein sequence ID" value="TQM73733.1"/>
    <property type="molecule type" value="Genomic_DNA"/>
</dbReference>
<keyword evidence="2" id="KW-0472">Membrane</keyword>
<feature type="region of interest" description="Disordered" evidence="1">
    <location>
        <begin position="274"/>
        <end position="313"/>
    </location>
</feature>
<organism evidence="3 4">
    <name type="scientific">Thermopolyspora flexuosa</name>
    <dbReference type="NCBI Taxonomy" id="103836"/>
    <lineage>
        <taxon>Bacteria</taxon>
        <taxon>Bacillati</taxon>
        <taxon>Actinomycetota</taxon>
        <taxon>Actinomycetes</taxon>
        <taxon>Streptosporangiales</taxon>
        <taxon>Streptosporangiaceae</taxon>
        <taxon>Thermopolyspora</taxon>
    </lineage>
</organism>
<gene>
    <name evidence="3" type="ORF">FHX40_0386</name>
</gene>
<evidence type="ECO:0000313" key="3">
    <source>
        <dbReference type="EMBL" id="TQM73733.1"/>
    </source>
</evidence>
<accession>A0A543IT39</accession>
<feature type="compositionally biased region" description="Basic residues" evidence="1">
    <location>
        <begin position="298"/>
        <end position="313"/>
    </location>
</feature>
<keyword evidence="4" id="KW-1185">Reference proteome</keyword>
<keyword evidence="2" id="KW-0812">Transmembrane</keyword>
<evidence type="ECO:0000256" key="1">
    <source>
        <dbReference type="SAM" id="MobiDB-lite"/>
    </source>
</evidence>
<feature type="compositionally biased region" description="Low complexity" evidence="1">
    <location>
        <begin position="278"/>
        <end position="297"/>
    </location>
</feature>
<evidence type="ECO:0000313" key="4">
    <source>
        <dbReference type="Proteomes" id="UP000319213"/>
    </source>
</evidence>
<reference evidence="3 4" key="1">
    <citation type="submission" date="2019-06" db="EMBL/GenBank/DDBJ databases">
        <title>Sequencing the genomes of 1000 actinobacteria strains.</title>
        <authorList>
            <person name="Klenk H.-P."/>
        </authorList>
    </citation>
    <scope>NUCLEOTIDE SEQUENCE [LARGE SCALE GENOMIC DNA]</scope>
    <source>
        <strain evidence="3 4">DSM 43186</strain>
    </source>
</reference>